<feature type="region of interest" description="Disordered" evidence="1">
    <location>
        <begin position="1"/>
        <end position="59"/>
    </location>
</feature>
<proteinExistence type="predicted"/>
<accession>A0A897MX65</accession>
<dbReference type="AlphaFoldDB" id="A0A897MX65"/>
<protein>
    <recommendedName>
        <fullName evidence="2">DUF8160 domain-containing protein</fullName>
    </recommendedName>
</protein>
<feature type="domain" description="DUF8160" evidence="2">
    <location>
        <begin position="6"/>
        <end position="128"/>
    </location>
</feature>
<evidence type="ECO:0000256" key="1">
    <source>
        <dbReference type="SAM" id="MobiDB-lite"/>
    </source>
</evidence>
<dbReference type="Proteomes" id="UP000663525">
    <property type="component" value="Chromosome"/>
</dbReference>
<dbReference type="Pfam" id="PF26492">
    <property type="entry name" value="DUF8160"/>
    <property type="match status" value="1"/>
</dbReference>
<feature type="compositionally biased region" description="Polar residues" evidence="1">
    <location>
        <begin position="42"/>
        <end position="55"/>
    </location>
</feature>
<name>A0A897MX65_9EURY</name>
<dbReference type="RefSeq" id="WP_229114335.1">
    <property type="nucleotide sequence ID" value="NZ_CP064787.1"/>
</dbReference>
<reference evidence="3" key="1">
    <citation type="submission" date="2020-11" db="EMBL/GenBank/DDBJ databases">
        <title>Carbohydrate-dependent, anaerobic sulfur respiration: A novel catabolism in halophilic archaea.</title>
        <authorList>
            <person name="Sorokin D.Y."/>
            <person name="Messina E."/>
            <person name="Smedile F."/>
            <person name="La Cono V."/>
            <person name="Hallsworth J.E."/>
            <person name="Yakimov M.M."/>
        </authorList>
    </citation>
    <scope>NUCLEOTIDE SEQUENCE</scope>
    <source>
        <strain evidence="3">HSR12-1</strain>
    </source>
</reference>
<sequence>MTDDRAERLRKRRKQSTEGVESERQPAPASNDGEATIERSDSSNGASESGASDSVSIKEEQIGTYMYLPEIQTKELRRLYNVLKAEYEFEYDEEFEKNRHFYPLVVQYGIEGLDGLDTSEIRSRLEQLYE</sequence>
<dbReference type="EMBL" id="CP064787">
    <property type="protein sequence ID" value="QSG04871.1"/>
    <property type="molecule type" value="Genomic_DNA"/>
</dbReference>
<dbReference type="InterPro" id="IPR058474">
    <property type="entry name" value="DUF8160"/>
</dbReference>
<gene>
    <name evidence="3" type="ORF">HSR121_0516</name>
</gene>
<evidence type="ECO:0000313" key="4">
    <source>
        <dbReference type="Proteomes" id="UP000663525"/>
    </source>
</evidence>
<evidence type="ECO:0000259" key="2">
    <source>
        <dbReference type="Pfam" id="PF26492"/>
    </source>
</evidence>
<organism evidence="3 4">
    <name type="scientific">Halapricum desulfuricans</name>
    <dbReference type="NCBI Taxonomy" id="2841257"/>
    <lineage>
        <taxon>Archaea</taxon>
        <taxon>Methanobacteriati</taxon>
        <taxon>Methanobacteriota</taxon>
        <taxon>Stenosarchaea group</taxon>
        <taxon>Halobacteria</taxon>
        <taxon>Halobacteriales</taxon>
        <taxon>Haloarculaceae</taxon>
        <taxon>Halapricum</taxon>
    </lineage>
</organism>
<evidence type="ECO:0000313" key="3">
    <source>
        <dbReference type="EMBL" id="QSG04871.1"/>
    </source>
</evidence>
<dbReference type="GeneID" id="68854163"/>